<reference evidence="1" key="1">
    <citation type="submission" date="2022-08" db="EMBL/GenBank/DDBJ databases">
        <authorList>
            <consortium name="DOE Joint Genome Institute"/>
            <person name="Min B."/>
            <person name="Riley R."/>
            <person name="Sierra-Patev S."/>
            <person name="Naranjo-Ortiz M."/>
            <person name="Looney B."/>
            <person name="Konkel Z."/>
            <person name="Slot J.C."/>
            <person name="Sakamoto Y."/>
            <person name="Steenwyk J.L."/>
            <person name="Rokas A."/>
            <person name="Carro J."/>
            <person name="Camarero S."/>
            <person name="Ferreira P."/>
            <person name="Molpeceres G."/>
            <person name="Ruiz-Duenas F.J."/>
            <person name="Serrano A."/>
            <person name="Henrissat B."/>
            <person name="Drula E."/>
            <person name="Hughes K.W."/>
            <person name="Mata J.L."/>
            <person name="Ishikawa N.K."/>
            <person name="Vargas-Isla R."/>
            <person name="Ushijima S."/>
            <person name="Smith C.A."/>
            <person name="Ahrendt S."/>
            <person name="Andreopoulos W."/>
            <person name="He G."/>
            <person name="Labutti K."/>
            <person name="Lipzen A."/>
            <person name="Ng V."/>
            <person name="Sandor L."/>
            <person name="Barry K."/>
            <person name="Martinez A.T."/>
            <person name="Xiao Y."/>
            <person name="Gibbons J.G."/>
            <person name="Terashima K."/>
            <person name="Hibbett D.S."/>
            <person name="Grigoriev I.V."/>
        </authorList>
    </citation>
    <scope>NUCLEOTIDE SEQUENCE</scope>
    <source>
        <strain evidence="1">TFB9207</strain>
    </source>
</reference>
<comment type="caution">
    <text evidence="1">The sequence shown here is derived from an EMBL/GenBank/DDBJ whole genome shotgun (WGS) entry which is preliminary data.</text>
</comment>
<organism evidence="1 2">
    <name type="scientific">Lentinula raphanica</name>
    <dbReference type="NCBI Taxonomy" id="153919"/>
    <lineage>
        <taxon>Eukaryota</taxon>
        <taxon>Fungi</taxon>
        <taxon>Dikarya</taxon>
        <taxon>Basidiomycota</taxon>
        <taxon>Agaricomycotina</taxon>
        <taxon>Agaricomycetes</taxon>
        <taxon>Agaricomycetidae</taxon>
        <taxon>Agaricales</taxon>
        <taxon>Marasmiineae</taxon>
        <taxon>Omphalotaceae</taxon>
        <taxon>Lentinula</taxon>
    </lineage>
</organism>
<dbReference type="EMBL" id="MU806193">
    <property type="protein sequence ID" value="KAJ3838245.1"/>
    <property type="molecule type" value="Genomic_DNA"/>
</dbReference>
<accession>A0AA38UEL8</accession>
<proteinExistence type="predicted"/>
<gene>
    <name evidence="1" type="ORF">F5878DRAFT_493904</name>
</gene>
<protein>
    <submittedName>
        <fullName evidence="1">Uncharacterized protein</fullName>
    </submittedName>
</protein>
<keyword evidence="2" id="KW-1185">Reference proteome</keyword>
<evidence type="ECO:0000313" key="1">
    <source>
        <dbReference type="EMBL" id="KAJ3838245.1"/>
    </source>
</evidence>
<sequence>FLYLGVELDESMIPHRTKLTELIFKQFSTEYSTMVDELKNSLGRISLTSDMWSRGILTGFMAITAHYMVRVD</sequence>
<dbReference type="AlphaFoldDB" id="A0AA38UEL8"/>
<feature type="non-terminal residue" evidence="1">
    <location>
        <position position="1"/>
    </location>
</feature>
<name>A0AA38UEL8_9AGAR</name>
<feature type="non-terminal residue" evidence="1">
    <location>
        <position position="72"/>
    </location>
</feature>
<dbReference type="Proteomes" id="UP001163846">
    <property type="component" value="Unassembled WGS sequence"/>
</dbReference>
<evidence type="ECO:0000313" key="2">
    <source>
        <dbReference type="Proteomes" id="UP001163846"/>
    </source>
</evidence>